<dbReference type="OrthoDB" id="5395292at2"/>
<reference evidence="2 3" key="1">
    <citation type="journal article" date="2003" name="Science">
        <title>Genome of Geobacter sulfurreducens: metal reduction in subsurface environments.</title>
        <authorList>
            <person name="Methe B.A."/>
            <person name="Nelson K.E."/>
            <person name="Eisen J.A."/>
            <person name="Paulsen I.T."/>
            <person name="Nelson W."/>
            <person name="Heidelberg J.F."/>
            <person name="Wu D."/>
            <person name="Wu M."/>
            <person name="Ward N."/>
            <person name="Beanan M.J."/>
            <person name="Dodson R.J."/>
            <person name="Madupu R."/>
            <person name="Brinkac L.M."/>
            <person name="Daugherty S.C."/>
            <person name="DeBoy R.T."/>
            <person name="Durkin A.S."/>
            <person name="Gwinn M."/>
            <person name="Kolonay J.F."/>
            <person name="Sullivan S.A."/>
            <person name="Haft D.H."/>
            <person name="Selengut J."/>
            <person name="Davidsen T.M."/>
            <person name="Zafar N."/>
            <person name="White O."/>
            <person name="Tran B."/>
            <person name="Romero C."/>
            <person name="Forberger H.A."/>
            <person name="Weidman J."/>
            <person name="Khouri H."/>
            <person name="Feldblyum T.V."/>
            <person name="Utterback T.R."/>
            <person name="Van Aken S.E."/>
            <person name="Lovley D.R."/>
            <person name="Fraser C.M."/>
        </authorList>
    </citation>
    <scope>NUCLEOTIDE SEQUENCE [LARGE SCALE GENOMIC DNA]</scope>
    <source>
        <strain evidence="3">ATCC 51573 / DSM 12127 / PCA</strain>
    </source>
</reference>
<keyword evidence="3" id="KW-1185">Reference proteome</keyword>
<dbReference type="KEGG" id="gsu:GSU2034"/>
<evidence type="ECO:0000313" key="2">
    <source>
        <dbReference type="EMBL" id="AAR35410.2"/>
    </source>
</evidence>
<dbReference type="EMBL" id="AE017180">
    <property type="protein sequence ID" value="AAR35410.2"/>
    <property type="molecule type" value="Genomic_DNA"/>
</dbReference>
<keyword evidence="1" id="KW-0812">Transmembrane</keyword>
<keyword evidence="1" id="KW-0472">Membrane</keyword>
<evidence type="ECO:0000256" key="1">
    <source>
        <dbReference type="SAM" id="Phobius"/>
    </source>
</evidence>
<protein>
    <submittedName>
        <fullName evidence="2">Type IV pilus minor pilin PilX</fullName>
    </submittedName>
</protein>
<dbReference type="InParanoid" id="Q74BK7"/>
<dbReference type="eggNOG" id="ENOG50331IC">
    <property type="taxonomic scope" value="Bacteria"/>
</dbReference>
<sequence>MGLLRNERGVALVTALMLTLMSLVIIMVVLYLVTQGTRLSSAQKRYQNSLEATYGGLDLTMRDLLPELVRTAVDSPTLASFQTDITTIETRLGAVDLKVSDESDCLRQKLSLSTDQWTSCADEQRTENPKIFPDMSFVLKDTGDKPEFKVNAKIIDTRQGITNTSNLNLFTGGVTAGSDSGIQGPGTVNPYLYTVEIEGERESNPNEKAAISVLYAY</sequence>
<evidence type="ECO:0000313" key="3">
    <source>
        <dbReference type="Proteomes" id="UP000000577"/>
    </source>
</evidence>
<dbReference type="Proteomes" id="UP000000577">
    <property type="component" value="Chromosome"/>
</dbReference>
<keyword evidence="1" id="KW-1133">Transmembrane helix</keyword>
<accession>Q74BK7</accession>
<reference evidence="2 3" key="2">
    <citation type="journal article" date="2012" name="BMC Genomics">
        <title>Comparative genomic analysis of Geobacter sulfurreducens KN400, a strain with enhanced capacity for extracellular electron transfer and electricity production.</title>
        <authorList>
            <person name="Butler J.E."/>
            <person name="Young N.D."/>
            <person name="Aklujkar M."/>
            <person name="Lovley D.R."/>
        </authorList>
    </citation>
    <scope>NUCLEOTIDE SEQUENCE [LARGE SCALE GENOMIC DNA]</scope>
    <source>
        <strain evidence="3">ATCC 51573 / DSM 12127 / PCA</strain>
    </source>
</reference>
<dbReference type="HOGENOM" id="CLU_1330352_0_0_7"/>
<dbReference type="STRING" id="243231.GSU2034"/>
<organism evidence="2 3">
    <name type="scientific">Geobacter sulfurreducens (strain ATCC 51573 / DSM 12127 / PCA)</name>
    <dbReference type="NCBI Taxonomy" id="243231"/>
    <lineage>
        <taxon>Bacteria</taxon>
        <taxon>Pseudomonadati</taxon>
        <taxon>Thermodesulfobacteriota</taxon>
        <taxon>Desulfuromonadia</taxon>
        <taxon>Geobacterales</taxon>
        <taxon>Geobacteraceae</taxon>
        <taxon>Geobacter</taxon>
    </lineage>
</organism>
<proteinExistence type="predicted"/>
<dbReference type="PATRIC" id="fig|243231.5.peg.2070"/>
<name>Q74BK7_GEOSL</name>
<dbReference type="AlphaFoldDB" id="Q74BK7"/>
<feature type="transmembrane region" description="Helical" evidence="1">
    <location>
        <begin position="12"/>
        <end position="34"/>
    </location>
</feature>
<dbReference type="EnsemblBacteria" id="AAR35410">
    <property type="protein sequence ID" value="AAR35410"/>
    <property type="gene ID" value="GSU2034"/>
</dbReference>
<gene>
    <name evidence="2" type="primary">pilX-2</name>
    <name evidence="2" type="ordered locus">GSU2034</name>
</gene>